<dbReference type="CDD" id="cd06558">
    <property type="entry name" value="crotonase-like"/>
    <property type="match status" value="1"/>
</dbReference>
<reference evidence="2" key="1">
    <citation type="journal article" date="2015" name="Nature">
        <title>Complex archaea that bridge the gap between prokaryotes and eukaryotes.</title>
        <authorList>
            <person name="Spang A."/>
            <person name="Saw J.H."/>
            <person name="Jorgensen S.L."/>
            <person name="Zaremba-Niedzwiedzka K."/>
            <person name="Martijn J."/>
            <person name="Lind A.E."/>
            <person name="van Eijk R."/>
            <person name="Schleper C."/>
            <person name="Guy L."/>
            <person name="Ettema T.J."/>
        </authorList>
    </citation>
    <scope>NUCLEOTIDE SEQUENCE</scope>
</reference>
<dbReference type="Gene3D" id="3.90.226.10">
    <property type="entry name" value="2-enoyl-CoA Hydratase, Chain A, domain 1"/>
    <property type="match status" value="1"/>
</dbReference>
<comment type="caution">
    <text evidence="2">The sequence shown here is derived from an EMBL/GenBank/DDBJ whole genome shotgun (WGS) entry which is preliminary data.</text>
</comment>
<evidence type="ECO:0000313" key="2">
    <source>
        <dbReference type="EMBL" id="KKO10822.1"/>
    </source>
</evidence>
<proteinExistence type="inferred from homology"/>
<sequence>MQFGDINVTLKNHVAIVEIQRPPYNFFDVALIEDLADAFDAMDAETDCRALVLAAQGKAFCAGANFSSGPSVLEQSDGKGRNPLYVAAVRLFSNKKPVVGAIQGAAIGGGLGLALVPDFRVTCPDASFGANFSKLGFHPGFGLTHTLPAIIGQQKAALMFYTGRRIKGEQAYEWGLADILTSADQVRAEAIALAQEIAGNAPLAVVSVRATMRQGLTEMLHAVTDHEASEQDWQRLTEDFKEGVASVAERRPGNFKGK</sequence>
<dbReference type="Pfam" id="PF00378">
    <property type="entry name" value="ECH_1"/>
    <property type="match status" value="1"/>
</dbReference>
<dbReference type="AlphaFoldDB" id="A0A0F9YFB2"/>
<evidence type="ECO:0000256" key="1">
    <source>
        <dbReference type="ARBA" id="ARBA00005254"/>
    </source>
</evidence>
<organism evidence="2">
    <name type="scientific">marine sediment metagenome</name>
    <dbReference type="NCBI Taxonomy" id="412755"/>
    <lineage>
        <taxon>unclassified sequences</taxon>
        <taxon>metagenomes</taxon>
        <taxon>ecological metagenomes</taxon>
    </lineage>
</organism>
<comment type="similarity">
    <text evidence="1">Belongs to the enoyl-CoA hydratase/isomerase family.</text>
</comment>
<name>A0A0F9YFB2_9ZZZZ</name>
<dbReference type="PANTHER" id="PTHR43802">
    <property type="entry name" value="ENOYL-COA HYDRATASE"/>
    <property type="match status" value="1"/>
</dbReference>
<accession>A0A0F9YFB2</accession>
<gene>
    <name evidence="2" type="ORF">LCGC14_0023050</name>
</gene>
<dbReference type="SUPFAM" id="SSF52096">
    <property type="entry name" value="ClpP/crotonase"/>
    <property type="match status" value="1"/>
</dbReference>
<dbReference type="InterPro" id="IPR029045">
    <property type="entry name" value="ClpP/crotonase-like_dom_sf"/>
</dbReference>
<protein>
    <recommendedName>
        <fullName evidence="3">Enoyl-CoA hydratase</fullName>
    </recommendedName>
</protein>
<dbReference type="EMBL" id="LAZR01000004">
    <property type="protein sequence ID" value="KKO10822.1"/>
    <property type="molecule type" value="Genomic_DNA"/>
</dbReference>
<dbReference type="InterPro" id="IPR001753">
    <property type="entry name" value="Enoyl-CoA_hydra/iso"/>
</dbReference>
<dbReference type="PANTHER" id="PTHR43802:SF1">
    <property type="entry name" value="IP11341P-RELATED"/>
    <property type="match status" value="1"/>
</dbReference>
<evidence type="ECO:0008006" key="3">
    <source>
        <dbReference type="Google" id="ProtNLM"/>
    </source>
</evidence>